<proteinExistence type="predicted"/>
<keyword evidence="2 3" id="KW-0808">Transferase</keyword>
<comment type="caution">
    <text evidence="3">The sequence shown here is derived from an EMBL/GenBank/DDBJ whole genome shotgun (WGS) entry which is preliminary data.</text>
</comment>
<dbReference type="AlphaFoldDB" id="A0A392RWW8"/>
<dbReference type="PANTHER" id="PTHR48046">
    <property type="entry name" value="UDP-GLYCOSYLTRANSFERASE 72E1"/>
    <property type="match status" value="1"/>
</dbReference>
<sequence length="60" mass="6460">HCGWGSVLESLTNGVPMISWPLYAGQRMNAAFLVEELGVAVKTMVSPANNVVGREEIGSW</sequence>
<feature type="non-terminal residue" evidence="3">
    <location>
        <position position="1"/>
    </location>
</feature>
<evidence type="ECO:0000256" key="2">
    <source>
        <dbReference type="ARBA" id="ARBA00022679"/>
    </source>
</evidence>
<dbReference type="Proteomes" id="UP000265520">
    <property type="component" value="Unassembled WGS sequence"/>
</dbReference>
<dbReference type="SUPFAM" id="SSF53756">
    <property type="entry name" value="UDP-Glycosyltransferase/glycogen phosphorylase"/>
    <property type="match status" value="1"/>
</dbReference>
<dbReference type="PANTHER" id="PTHR48046:SF1">
    <property type="entry name" value="GLYCOSYLTRANSFERASE-RELATED"/>
    <property type="match status" value="1"/>
</dbReference>
<dbReference type="GO" id="GO:0008194">
    <property type="term" value="F:UDP-glycosyltransferase activity"/>
    <property type="evidence" value="ECO:0007669"/>
    <property type="project" value="InterPro"/>
</dbReference>
<protein>
    <submittedName>
        <fullName evidence="3">Anthocyanidin 3-O-glucosyltransferase 5-like</fullName>
    </submittedName>
</protein>
<evidence type="ECO:0000256" key="1">
    <source>
        <dbReference type="ARBA" id="ARBA00022676"/>
    </source>
</evidence>
<evidence type="ECO:0000313" key="4">
    <source>
        <dbReference type="Proteomes" id="UP000265520"/>
    </source>
</evidence>
<dbReference type="Pfam" id="PF00201">
    <property type="entry name" value="UDPGT"/>
    <property type="match status" value="1"/>
</dbReference>
<evidence type="ECO:0000313" key="3">
    <source>
        <dbReference type="EMBL" id="MCI41131.1"/>
    </source>
</evidence>
<accession>A0A392RWW8</accession>
<name>A0A392RWW8_9FABA</name>
<dbReference type="Gene3D" id="3.40.50.2000">
    <property type="entry name" value="Glycogen Phosphorylase B"/>
    <property type="match status" value="1"/>
</dbReference>
<organism evidence="3 4">
    <name type="scientific">Trifolium medium</name>
    <dbReference type="NCBI Taxonomy" id="97028"/>
    <lineage>
        <taxon>Eukaryota</taxon>
        <taxon>Viridiplantae</taxon>
        <taxon>Streptophyta</taxon>
        <taxon>Embryophyta</taxon>
        <taxon>Tracheophyta</taxon>
        <taxon>Spermatophyta</taxon>
        <taxon>Magnoliopsida</taxon>
        <taxon>eudicotyledons</taxon>
        <taxon>Gunneridae</taxon>
        <taxon>Pentapetalae</taxon>
        <taxon>rosids</taxon>
        <taxon>fabids</taxon>
        <taxon>Fabales</taxon>
        <taxon>Fabaceae</taxon>
        <taxon>Papilionoideae</taxon>
        <taxon>50 kb inversion clade</taxon>
        <taxon>NPAAA clade</taxon>
        <taxon>Hologalegina</taxon>
        <taxon>IRL clade</taxon>
        <taxon>Trifolieae</taxon>
        <taxon>Trifolium</taxon>
    </lineage>
</organism>
<dbReference type="EMBL" id="LXQA010288264">
    <property type="protein sequence ID" value="MCI41131.1"/>
    <property type="molecule type" value="Genomic_DNA"/>
</dbReference>
<keyword evidence="4" id="KW-1185">Reference proteome</keyword>
<reference evidence="3 4" key="1">
    <citation type="journal article" date="2018" name="Front. Plant Sci.">
        <title>Red Clover (Trifolium pratense) and Zigzag Clover (T. medium) - A Picture of Genomic Similarities and Differences.</title>
        <authorList>
            <person name="Dluhosova J."/>
            <person name="Istvanek J."/>
            <person name="Nedelnik J."/>
            <person name="Repkova J."/>
        </authorList>
    </citation>
    <scope>NUCLEOTIDE SEQUENCE [LARGE SCALE GENOMIC DNA]</scope>
    <source>
        <strain evidence="4">cv. 10/8</strain>
        <tissue evidence="3">Leaf</tissue>
    </source>
</reference>
<keyword evidence="1" id="KW-0328">Glycosyltransferase</keyword>
<dbReference type="InterPro" id="IPR002213">
    <property type="entry name" value="UDP_glucos_trans"/>
</dbReference>